<evidence type="ECO:0000256" key="1">
    <source>
        <dbReference type="ARBA" id="ARBA00008421"/>
    </source>
</evidence>
<dbReference type="Pfam" id="PF01285">
    <property type="entry name" value="TEA"/>
    <property type="match status" value="1"/>
</dbReference>
<organism evidence="4 5">
    <name type="scientific">Armillaria borealis</name>
    <dbReference type="NCBI Taxonomy" id="47425"/>
    <lineage>
        <taxon>Eukaryota</taxon>
        <taxon>Fungi</taxon>
        <taxon>Dikarya</taxon>
        <taxon>Basidiomycota</taxon>
        <taxon>Agaricomycotina</taxon>
        <taxon>Agaricomycetes</taxon>
        <taxon>Agaricomycetidae</taxon>
        <taxon>Agaricales</taxon>
        <taxon>Marasmiineae</taxon>
        <taxon>Physalacriaceae</taxon>
        <taxon>Armillaria</taxon>
    </lineage>
</organism>
<feature type="DNA-binding region" description="TEA" evidence="2">
    <location>
        <begin position="35"/>
        <end position="136"/>
    </location>
</feature>
<evidence type="ECO:0000313" key="4">
    <source>
        <dbReference type="EMBL" id="KAK0434735.1"/>
    </source>
</evidence>
<dbReference type="Gene3D" id="6.10.20.40">
    <property type="entry name" value="TEA/ATTS domain"/>
    <property type="match status" value="1"/>
</dbReference>
<dbReference type="PROSITE" id="PS51088">
    <property type="entry name" value="TEA_2"/>
    <property type="match status" value="1"/>
</dbReference>
<keyword evidence="5" id="KW-1185">Reference proteome</keyword>
<evidence type="ECO:0000259" key="3">
    <source>
        <dbReference type="PROSITE" id="PS51088"/>
    </source>
</evidence>
<sequence length="295" mass="33258">YVGLSSVGDLSYTPEQSRDVAQIAATGRRSWKTLKGKGEVVWPPNLYVTYIADQVNDLTMYNREAALIEGASTHRPREALQKYKPSHELRSSKSPGRFPMRNRFISDYIFELTGKRRTRKQVASRLQEMKDKCKGEESKSMIILDLICRPFDNDVDLGTGSSNGCSVHTTSPLPDLRSQRLNIWVDIILEEPYSRQQPLVNFVANHRESPLHIRLAPLASTSSDYAFLPLSGSDPTINFMSPYPVNQECTFSAFVHTSSLPIHSEVASMSCICSPMDRTGWLYSASLSPKFWKVM</sequence>
<name>A0AA39MII7_9AGAR</name>
<dbReference type="GO" id="GO:0003700">
    <property type="term" value="F:DNA-binding transcription factor activity"/>
    <property type="evidence" value="ECO:0007669"/>
    <property type="project" value="InterPro"/>
</dbReference>
<dbReference type="Proteomes" id="UP001175226">
    <property type="component" value="Unassembled WGS sequence"/>
</dbReference>
<proteinExistence type="inferred from homology"/>
<comment type="caution">
    <text evidence="4">The sequence shown here is derived from an EMBL/GenBank/DDBJ whole genome shotgun (WGS) entry which is preliminary data.</text>
</comment>
<gene>
    <name evidence="4" type="ORF">EV421DRAFT_1689264</name>
</gene>
<accession>A0AA39MII7</accession>
<evidence type="ECO:0000256" key="2">
    <source>
        <dbReference type="PROSITE-ProRule" id="PRU00505"/>
    </source>
</evidence>
<dbReference type="InterPro" id="IPR038096">
    <property type="entry name" value="TEA/ATTS_sf"/>
</dbReference>
<comment type="similarity">
    <text evidence="1">Belongs to the TEC1 family.</text>
</comment>
<dbReference type="AlphaFoldDB" id="A0AA39MII7"/>
<feature type="non-terminal residue" evidence="4">
    <location>
        <position position="295"/>
    </location>
</feature>
<dbReference type="EMBL" id="JAUEPT010000069">
    <property type="protein sequence ID" value="KAK0434735.1"/>
    <property type="molecule type" value="Genomic_DNA"/>
</dbReference>
<dbReference type="InterPro" id="IPR000818">
    <property type="entry name" value="TEA/ATTS_dom"/>
</dbReference>
<feature type="non-terminal residue" evidence="4">
    <location>
        <position position="1"/>
    </location>
</feature>
<protein>
    <recommendedName>
        <fullName evidence="3">TEA domain-containing protein</fullName>
    </recommendedName>
</protein>
<evidence type="ECO:0000313" key="5">
    <source>
        <dbReference type="Proteomes" id="UP001175226"/>
    </source>
</evidence>
<feature type="domain" description="TEA" evidence="3">
    <location>
        <begin position="35"/>
        <end position="136"/>
    </location>
</feature>
<reference evidence="4" key="1">
    <citation type="submission" date="2023-06" db="EMBL/GenBank/DDBJ databases">
        <authorList>
            <consortium name="Lawrence Berkeley National Laboratory"/>
            <person name="Ahrendt S."/>
            <person name="Sahu N."/>
            <person name="Indic B."/>
            <person name="Wong-Bajracharya J."/>
            <person name="Merenyi Z."/>
            <person name="Ke H.-M."/>
            <person name="Monk M."/>
            <person name="Kocsube S."/>
            <person name="Drula E."/>
            <person name="Lipzen A."/>
            <person name="Balint B."/>
            <person name="Henrissat B."/>
            <person name="Andreopoulos B."/>
            <person name="Martin F.M."/>
            <person name="Harder C.B."/>
            <person name="Rigling D."/>
            <person name="Ford K.L."/>
            <person name="Foster G.D."/>
            <person name="Pangilinan J."/>
            <person name="Papanicolaou A."/>
            <person name="Barry K."/>
            <person name="LaButti K."/>
            <person name="Viragh M."/>
            <person name="Koriabine M."/>
            <person name="Yan M."/>
            <person name="Riley R."/>
            <person name="Champramary S."/>
            <person name="Plett K.L."/>
            <person name="Tsai I.J."/>
            <person name="Slot J."/>
            <person name="Sipos G."/>
            <person name="Plett J."/>
            <person name="Nagy L.G."/>
            <person name="Grigoriev I.V."/>
        </authorList>
    </citation>
    <scope>NUCLEOTIDE SEQUENCE</scope>
    <source>
        <strain evidence="4">FPL87.14</strain>
    </source>
</reference>